<feature type="domain" description="CBS" evidence="9">
    <location>
        <begin position="76"/>
        <end position="134"/>
    </location>
</feature>
<gene>
    <name evidence="10" type="primary">ppaC</name>
    <name evidence="10" type="ORF">SAMEA4364220_00587</name>
</gene>
<dbReference type="GO" id="GO:0046872">
    <property type="term" value="F:metal ion binding"/>
    <property type="evidence" value="ECO:0007669"/>
    <property type="project" value="UniProtKB-KW"/>
</dbReference>
<dbReference type="InterPro" id="IPR038222">
    <property type="entry name" value="DHHA2_dom_sf"/>
</dbReference>
<evidence type="ECO:0000256" key="1">
    <source>
        <dbReference type="ARBA" id="ARBA00001936"/>
    </source>
</evidence>
<dbReference type="Pfam" id="PF00571">
    <property type="entry name" value="CBS"/>
    <property type="match status" value="2"/>
</dbReference>
<keyword evidence="11" id="KW-1185">Reference proteome</keyword>
<protein>
    <recommendedName>
        <fullName evidence="2">inorganic diphosphatase</fullName>
        <ecNumber evidence="2">3.6.1.1</ecNumber>
    </recommendedName>
    <alternativeName>
        <fullName evidence="6">Pyrophosphate phospho-hydrolase</fullName>
    </alternativeName>
</protein>
<dbReference type="Gene3D" id="3.10.310.20">
    <property type="entry name" value="DHHA2 domain"/>
    <property type="match status" value="1"/>
</dbReference>
<dbReference type="RefSeq" id="WP_027890897.1">
    <property type="nucleotide sequence ID" value="NZ_LT906446.1"/>
</dbReference>
<dbReference type="InterPro" id="IPR038763">
    <property type="entry name" value="DHH_sf"/>
</dbReference>
<dbReference type="SMART" id="SM00116">
    <property type="entry name" value="CBS"/>
    <property type="match status" value="2"/>
</dbReference>
<dbReference type="PANTHER" id="PTHR12112">
    <property type="entry name" value="BNIP - RELATED"/>
    <property type="match status" value="1"/>
</dbReference>
<dbReference type="SUPFAM" id="SSF54631">
    <property type="entry name" value="CBS-domain pair"/>
    <property type="match status" value="1"/>
</dbReference>
<accession>A0A239TFG5</accession>
<evidence type="ECO:0000313" key="11">
    <source>
        <dbReference type="Proteomes" id="UP000215383"/>
    </source>
</evidence>
<dbReference type="NCBIfam" id="NF011443">
    <property type="entry name" value="PRK14869.1-5"/>
    <property type="match status" value="1"/>
</dbReference>
<dbReference type="eggNOG" id="COG4109">
    <property type="taxonomic scope" value="Bacteria"/>
</dbReference>
<organism evidence="10 11">
    <name type="scientific">Megamonas hypermegale</name>
    <dbReference type="NCBI Taxonomy" id="158847"/>
    <lineage>
        <taxon>Bacteria</taxon>
        <taxon>Bacillati</taxon>
        <taxon>Bacillota</taxon>
        <taxon>Negativicutes</taxon>
        <taxon>Selenomonadales</taxon>
        <taxon>Selenomonadaceae</taxon>
        <taxon>Megamonas</taxon>
    </lineage>
</organism>
<evidence type="ECO:0000256" key="4">
    <source>
        <dbReference type="ARBA" id="ARBA00022801"/>
    </source>
</evidence>
<dbReference type="NCBIfam" id="NF011442">
    <property type="entry name" value="PRK14869.1-4"/>
    <property type="match status" value="1"/>
</dbReference>
<dbReference type="GO" id="GO:0004427">
    <property type="term" value="F:inorganic diphosphate phosphatase activity"/>
    <property type="evidence" value="ECO:0007669"/>
    <property type="project" value="UniProtKB-EC"/>
</dbReference>
<dbReference type="InterPro" id="IPR000644">
    <property type="entry name" value="CBS_dom"/>
</dbReference>
<evidence type="ECO:0000313" key="10">
    <source>
        <dbReference type="EMBL" id="SNU96450.1"/>
    </source>
</evidence>
<feature type="domain" description="CBS" evidence="9">
    <location>
        <begin position="255"/>
        <end position="310"/>
    </location>
</feature>
<reference evidence="10 11" key="1">
    <citation type="submission" date="2017-06" db="EMBL/GenBank/DDBJ databases">
        <authorList>
            <consortium name="Pathogen Informatics"/>
        </authorList>
    </citation>
    <scope>NUCLEOTIDE SEQUENCE [LARGE SCALE GENOMIC DNA]</scope>
    <source>
        <strain evidence="10 11">NCTC10570</strain>
    </source>
</reference>
<dbReference type="EMBL" id="LT906446">
    <property type="protein sequence ID" value="SNU96450.1"/>
    <property type="molecule type" value="Genomic_DNA"/>
</dbReference>
<dbReference type="InterPro" id="IPR028979">
    <property type="entry name" value="Ser_kin/Pase_Hpr-like_N_sf"/>
</dbReference>
<dbReference type="NCBIfam" id="NF003877">
    <property type="entry name" value="PRK05427.1"/>
    <property type="match status" value="1"/>
</dbReference>
<dbReference type="SMART" id="SM01131">
    <property type="entry name" value="DHHA2"/>
    <property type="match status" value="1"/>
</dbReference>
<dbReference type="eggNOG" id="COG1227">
    <property type="taxonomic scope" value="Bacteria"/>
</dbReference>
<dbReference type="FunFam" id="3.90.1640.10:FF:000001">
    <property type="entry name" value="Probable manganese-dependent inorganic pyrophosphatase"/>
    <property type="match status" value="1"/>
</dbReference>
<dbReference type="Gene3D" id="3.90.1640.10">
    <property type="entry name" value="inorganic pyrophosphatase (n-terminal core)"/>
    <property type="match status" value="2"/>
</dbReference>
<keyword evidence="3" id="KW-0479">Metal-binding</keyword>
<dbReference type="Pfam" id="PF02833">
    <property type="entry name" value="DHHA2"/>
    <property type="match status" value="1"/>
</dbReference>
<dbReference type="Pfam" id="PF07085">
    <property type="entry name" value="DRTGG"/>
    <property type="match status" value="1"/>
</dbReference>
<dbReference type="InterPro" id="IPR004097">
    <property type="entry name" value="DHHA2"/>
</dbReference>
<comment type="cofactor">
    <cofactor evidence="1">
        <name>Mn(2+)</name>
        <dbReference type="ChEBI" id="CHEBI:29035"/>
    </cofactor>
</comment>
<dbReference type="InterPro" id="IPR046342">
    <property type="entry name" value="CBS_dom_sf"/>
</dbReference>
<sequence>MSTEKNIYVIGHRNPDTDSICSAIAYANLKNVMGAKNVVAARAGSINKETKYALDYFKAQAPQLITDIYPRVSDIAISVTKKVKTTDNLRTLGMAMKEAGLRSVPVVDEEDKLVGMASVSDLAKAYFQEITLDSVSASGASIVDIENVIEAKVLVKGNDTAKITGDIKVIASCIERVADTIKAGEIVIIGNRPEKAYDKCIDLGVSCMIITSDAVVSEEIIAKAKDKNVIVLTTAFDTYSTARLISQCAPVSSIMTTNVVSFKPTDMISDVKGILETNEYRNYPVVENGKLVGIVSKDKFMMPEKQSIIMTDHNELGQAVEGIESGKIIEVVDHHRFGGLQTSDPIFINVRPVGCTCTIVTNMYQQNNVEIPQQIAGLLLSAIISDTVLFKSPTCTQADKDAVEYLAKIAGVDYKEYGLAMLKAGADIGDMTPADIVKNDSKEFQIGNYPMLISQLSVMDTDQVMAMKDEILANMAQVCEKEGYAMSLVIVTDIINEGSYLLFSGEPKNLIGEAFKQDASKSVMYLPGVMSRKKQIVPPLSEAVKRL</sequence>
<evidence type="ECO:0000256" key="7">
    <source>
        <dbReference type="ARBA" id="ARBA00047820"/>
    </source>
</evidence>
<evidence type="ECO:0000256" key="8">
    <source>
        <dbReference type="PROSITE-ProRule" id="PRU00703"/>
    </source>
</evidence>
<dbReference type="Gene3D" id="3.40.1390.20">
    <property type="entry name" value="HprK N-terminal domain-like"/>
    <property type="match status" value="1"/>
</dbReference>
<dbReference type="AlphaFoldDB" id="A0A239TFG5"/>
<comment type="catalytic activity">
    <reaction evidence="7">
        <text>diphosphate + H2O = 2 phosphate + H(+)</text>
        <dbReference type="Rhea" id="RHEA:24576"/>
        <dbReference type="ChEBI" id="CHEBI:15377"/>
        <dbReference type="ChEBI" id="CHEBI:15378"/>
        <dbReference type="ChEBI" id="CHEBI:33019"/>
        <dbReference type="ChEBI" id="CHEBI:43474"/>
        <dbReference type="EC" id="3.6.1.1"/>
    </reaction>
</comment>
<dbReference type="Proteomes" id="UP000215383">
    <property type="component" value="Chromosome 1"/>
</dbReference>
<evidence type="ECO:0000256" key="3">
    <source>
        <dbReference type="ARBA" id="ARBA00022723"/>
    </source>
</evidence>
<keyword evidence="5" id="KW-0464">Manganese</keyword>
<keyword evidence="8" id="KW-0129">CBS domain</keyword>
<dbReference type="EC" id="3.6.1.1" evidence="2"/>
<dbReference type="Pfam" id="PF01368">
    <property type="entry name" value="DHH"/>
    <property type="match status" value="1"/>
</dbReference>
<dbReference type="PANTHER" id="PTHR12112:SF22">
    <property type="entry name" value="MANGANESE-DEPENDENT INORGANIC PYROPHOSPHATASE-RELATED"/>
    <property type="match status" value="1"/>
</dbReference>
<evidence type="ECO:0000256" key="6">
    <source>
        <dbReference type="ARBA" id="ARBA00032535"/>
    </source>
</evidence>
<evidence type="ECO:0000259" key="9">
    <source>
        <dbReference type="PROSITE" id="PS51371"/>
    </source>
</evidence>
<dbReference type="GeneID" id="78506617"/>
<dbReference type="SUPFAM" id="SSF64182">
    <property type="entry name" value="DHH phosphoesterases"/>
    <property type="match status" value="1"/>
</dbReference>
<proteinExistence type="predicted"/>
<dbReference type="PROSITE" id="PS51371">
    <property type="entry name" value="CBS"/>
    <property type="match status" value="2"/>
</dbReference>
<dbReference type="GO" id="GO:0005737">
    <property type="term" value="C:cytoplasm"/>
    <property type="evidence" value="ECO:0007669"/>
    <property type="project" value="InterPro"/>
</dbReference>
<dbReference type="InterPro" id="IPR001667">
    <property type="entry name" value="DDH_dom"/>
</dbReference>
<dbReference type="SUPFAM" id="SSF75138">
    <property type="entry name" value="HprK N-terminal domain-like"/>
    <property type="match status" value="1"/>
</dbReference>
<dbReference type="InterPro" id="IPR010766">
    <property type="entry name" value="DRTGG"/>
</dbReference>
<name>A0A239TFG5_9FIRM</name>
<evidence type="ECO:0000256" key="2">
    <source>
        <dbReference type="ARBA" id="ARBA00012146"/>
    </source>
</evidence>
<keyword evidence="4 10" id="KW-0378">Hydrolase</keyword>
<evidence type="ECO:0000256" key="5">
    <source>
        <dbReference type="ARBA" id="ARBA00023211"/>
    </source>
</evidence>